<dbReference type="PANTHER" id="PTHR11937">
    <property type="entry name" value="ACTIN"/>
    <property type="match status" value="1"/>
</dbReference>
<dbReference type="Pfam" id="PF00022">
    <property type="entry name" value="Actin"/>
    <property type="match status" value="3"/>
</dbReference>
<dbReference type="Proteomes" id="UP000663760">
    <property type="component" value="Chromosome 15"/>
</dbReference>
<dbReference type="SUPFAM" id="SSF53067">
    <property type="entry name" value="Actin-like ATPase domain"/>
    <property type="match status" value="2"/>
</dbReference>
<sequence length="310" mass="34266">MTDVEQIKPLMFDNGIGWIKVGFAGNDSPIAIFPSVVRCPGHTGDEAHSKSKNLTLKYPIEHEQPILLTKAPLNPKANREKTTQTIFKMFNILAIYAANQAMLSSTQAATQQVSKPYIVLDSGDNVTHAVSILEGDVQPHAILRLDLCKGDLVILHLARPCGYSTTTAERQIVRDMKEKLAYIALDYEQELKTARTSSNVEKNYELPDGKAITVGAKQFDYPEVLFRPAMIGMDGPGIHEIINNYIWVDHEITALSHSSITIKVIAPPERKYSIWVGGSILASLGTFQDMCISKAEYDESAPSIVHDKCI</sequence>
<evidence type="ECO:0000313" key="2">
    <source>
        <dbReference type="EMBL" id="CAA7408855.1"/>
    </source>
</evidence>
<gene>
    <name evidence="2" type="ORF">SI8410_15019533</name>
</gene>
<organism evidence="2 3">
    <name type="scientific">Spirodela intermedia</name>
    <name type="common">Intermediate duckweed</name>
    <dbReference type="NCBI Taxonomy" id="51605"/>
    <lineage>
        <taxon>Eukaryota</taxon>
        <taxon>Viridiplantae</taxon>
        <taxon>Streptophyta</taxon>
        <taxon>Embryophyta</taxon>
        <taxon>Tracheophyta</taxon>
        <taxon>Spermatophyta</taxon>
        <taxon>Magnoliopsida</taxon>
        <taxon>Liliopsida</taxon>
        <taxon>Araceae</taxon>
        <taxon>Lemnoideae</taxon>
        <taxon>Spirodela</taxon>
    </lineage>
</organism>
<dbReference type="SMART" id="SM00268">
    <property type="entry name" value="ACTIN"/>
    <property type="match status" value="1"/>
</dbReference>
<dbReference type="EMBL" id="LR746278">
    <property type="protein sequence ID" value="CAA7408855.1"/>
    <property type="molecule type" value="Genomic_DNA"/>
</dbReference>
<dbReference type="Gene3D" id="3.30.420.40">
    <property type="match status" value="5"/>
</dbReference>
<dbReference type="Gene3D" id="3.90.640.10">
    <property type="entry name" value="Actin, Chain A, domain 4"/>
    <property type="match status" value="1"/>
</dbReference>
<evidence type="ECO:0000256" key="1">
    <source>
        <dbReference type="RuleBase" id="RU000487"/>
    </source>
</evidence>
<keyword evidence="3" id="KW-1185">Reference proteome</keyword>
<dbReference type="InterPro" id="IPR043129">
    <property type="entry name" value="ATPase_NBD"/>
</dbReference>
<dbReference type="OrthoDB" id="503831at2759"/>
<evidence type="ECO:0000313" key="3">
    <source>
        <dbReference type="Proteomes" id="UP000663760"/>
    </source>
</evidence>
<proteinExistence type="inferred from homology"/>
<protein>
    <submittedName>
        <fullName evidence="2">Uncharacterized protein</fullName>
    </submittedName>
</protein>
<dbReference type="InterPro" id="IPR004000">
    <property type="entry name" value="Actin"/>
</dbReference>
<name>A0A7I8LHW8_SPIIN</name>
<reference evidence="2" key="1">
    <citation type="submission" date="2020-02" db="EMBL/GenBank/DDBJ databases">
        <authorList>
            <person name="Scholz U."/>
            <person name="Mascher M."/>
            <person name="Fiebig A."/>
        </authorList>
    </citation>
    <scope>NUCLEOTIDE SEQUENCE</scope>
</reference>
<comment type="similarity">
    <text evidence="1">Belongs to the actin family.</text>
</comment>
<accession>A0A7I8LHW8</accession>
<dbReference type="AlphaFoldDB" id="A0A7I8LHW8"/>